<dbReference type="Pfam" id="PF02608">
    <property type="entry name" value="Bmp"/>
    <property type="match status" value="1"/>
</dbReference>
<organism evidence="8 9">
    <name type="scientific">Rhizobium rhododendri</name>
    <dbReference type="NCBI Taxonomy" id="2506430"/>
    <lineage>
        <taxon>Bacteria</taxon>
        <taxon>Pseudomonadati</taxon>
        <taxon>Pseudomonadota</taxon>
        <taxon>Alphaproteobacteria</taxon>
        <taxon>Hyphomicrobiales</taxon>
        <taxon>Rhizobiaceae</taxon>
        <taxon>Rhizobium/Agrobacterium group</taxon>
        <taxon>Rhizobium</taxon>
    </lineage>
</organism>
<keyword evidence="9" id="KW-1185">Reference proteome</keyword>
<dbReference type="Proteomes" id="UP000318939">
    <property type="component" value="Plasmid unnamed1"/>
</dbReference>
<evidence type="ECO:0000313" key="9">
    <source>
        <dbReference type="Proteomes" id="UP000318939"/>
    </source>
</evidence>
<dbReference type="InterPro" id="IPR050957">
    <property type="entry name" value="BMP_lipoprotein"/>
</dbReference>
<protein>
    <submittedName>
        <fullName evidence="8">BMP family ABC transporter substrate-binding protein</fullName>
    </submittedName>
</protein>
<evidence type="ECO:0000256" key="5">
    <source>
        <dbReference type="ARBA" id="ARBA00023136"/>
    </source>
</evidence>
<evidence type="ECO:0000256" key="4">
    <source>
        <dbReference type="ARBA" id="ARBA00022729"/>
    </source>
</evidence>
<comment type="similarity">
    <text evidence="2">Belongs to the BMP lipoprotein family.</text>
</comment>
<name>A0ABY8IRH1_9HYPH</name>
<reference evidence="8 9" key="1">
    <citation type="journal article" date="2019" name="Phytopathology">
        <title>A Novel Group of Rhizobium tumorigenes-Like Agrobacteria Associated with Crown Gall Disease of Rhododendron and Blueberry.</title>
        <authorList>
            <person name="Kuzmanovic N."/>
            <person name="Behrens P."/>
            <person name="Idczak E."/>
            <person name="Wagner S."/>
            <person name="Gotz M."/>
            <person name="Sproer C."/>
            <person name="Bunk B."/>
            <person name="Overmann J."/>
            <person name="Smalla K."/>
        </authorList>
    </citation>
    <scope>NUCLEOTIDE SEQUENCE [LARGE SCALE GENOMIC DNA]</scope>
    <source>
        <strain evidence="9">rho-6.2</strain>
    </source>
</reference>
<evidence type="ECO:0000256" key="2">
    <source>
        <dbReference type="ARBA" id="ARBA00008610"/>
    </source>
</evidence>
<keyword evidence="6" id="KW-0449">Lipoprotein</keyword>
<geneLocation type="plasmid" evidence="8 9">
    <name>unnamed1</name>
</geneLocation>
<reference evidence="8 9" key="2">
    <citation type="journal article" date="2023" name="MicrobiologyOpen">
        <title>Genomics of the tumorigenes clade of the family Rhizobiaceae and description of Rhizobium rhododendri sp. nov.</title>
        <authorList>
            <person name="Kuzmanovic N."/>
            <person name="diCenzo G.C."/>
            <person name="Bunk B."/>
            <person name="Sproeer C."/>
            <person name="Fruehling A."/>
            <person name="Neumann-Schaal M."/>
            <person name="Overmann J."/>
            <person name="Smalla K."/>
        </authorList>
    </citation>
    <scope>NUCLEOTIDE SEQUENCE [LARGE SCALE GENOMIC DNA]</scope>
    <source>
        <strain evidence="9">rho-6.2</strain>
        <plasmid evidence="8 9">unnamed1</plasmid>
    </source>
</reference>
<accession>A0ABY8IRH1</accession>
<keyword evidence="4" id="KW-0732">Signal</keyword>
<sequence length="377" mass="40165">MTNVEFAAQFSSSTNYIDRPALTGMRLKRRFGLTNNNRVGTIMISIFRKVLASSAMIATLAFGATAADAAQLKVAAISGYFSQGFGISIVNGLDKAKKDLGIELKIVDTGNRALDYEEQFNNLAKDGNYDVIFVMGWELVDALQKSHAAYPKQRFVFIDGVLDSPTMTYVKFSEEEGSYLAGGLAGMLTAEKVDGFADSSQVGFIGGRDIPVIHNFLMGMEQGVAKASKDVKVNSVFAGTFDDPAKGSEVAMAMYGQDIDIIYQAAGPTGEGVLQAAKAANKYAIGVDIDQCATAPGNILASMMKRGDIAVYNMIKGQVSGDDPIKDGSVLYGIKSGGVELKVCDQVKDKIPTDVMTKLEAMRKGVADGTISVALNK</sequence>
<keyword evidence="3" id="KW-1003">Cell membrane</keyword>
<keyword evidence="8" id="KW-0614">Plasmid</keyword>
<dbReference type="EMBL" id="CP117268">
    <property type="protein sequence ID" value="WFS25916.1"/>
    <property type="molecule type" value="Genomic_DNA"/>
</dbReference>
<dbReference type="SUPFAM" id="SSF53822">
    <property type="entry name" value="Periplasmic binding protein-like I"/>
    <property type="match status" value="1"/>
</dbReference>
<evidence type="ECO:0000256" key="1">
    <source>
        <dbReference type="ARBA" id="ARBA00004193"/>
    </source>
</evidence>
<proteinExistence type="inferred from homology"/>
<dbReference type="Gene3D" id="3.40.50.2300">
    <property type="match status" value="2"/>
</dbReference>
<comment type="subcellular location">
    <subcellularLocation>
        <location evidence="1">Cell membrane</location>
        <topology evidence="1">Lipid-anchor</topology>
    </subcellularLocation>
</comment>
<dbReference type="InterPro" id="IPR003760">
    <property type="entry name" value="PnrA-like"/>
</dbReference>
<evidence type="ECO:0000259" key="7">
    <source>
        <dbReference type="Pfam" id="PF02608"/>
    </source>
</evidence>
<feature type="domain" description="ABC transporter substrate-binding protein PnrA-like" evidence="7">
    <location>
        <begin position="83"/>
        <end position="363"/>
    </location>
</feature>
<keyword evidence="5" id="KW-0472">Membrane</keyword>
<evidence type="ECO:0000313" key="8">
    <source>
        <dbReference type="EMBL" id="WFS25916.1"/>
    </source>
</evidence>
<dbReference type="RefSeq" id="WP_244615426.1">
    <property type="nucleotide sequence ID" value="NZ_CP117268.1"/>
</dbReference>
<dbReference type="InterPro" id="IPR028082">
    <property type="entry name" value="Peripla_BP_I"/>
</dbReference>
<evidence type="ECO:0000256" key="3">
    <source>
        <dbReference type="ARBA" id="ARBA00022475"/>
    </source>
</evidence>
<evidence type="ECO:0000256" key="6">
    <source>
        <dbReference type="ARBA" id="ARBA00023288"/>
    </source>
</evidence>
<dbReference type="PANTHER" id="PTHR34296">
    <property type="entry name" value="TRANSCRIPTIONAL ACTIVATOR PROTEIN MED"/>
    <property type="match status" value="1"/>
</dbReference>
<dbReference type="PANTHER" id="PTHR34296:SF2">
    <property type="entry name" value="ABC TRANSPORTER GUANOSINE-BINDING PROTEIN NUPN"/>
    <property type="match status" value="1"/>
</dbReference>
<gene>
    <name evidence="8" type="ORF">PR018_20585</name>
</gene>